<feature type="chain" id="PRO_5032433151" evidence="11">
    <location>
        <begin position="27"/>
        <end position="844"/>
    </location>
</feature>
<dbReference type="InterPro" id="IPR017850">
    <property type="entry name" value="Alkaline_phosphatase_core_sf"/>
</dbReference>
<keyword evidence="5 8" id="KW-0862">Zinc</keyword>
<dbReference type="EMBL" id="JACHHJ010000005">
    <property type="protein sequence ID" value="MBB6451139.1"/>
    <property type="molecule type" value="Genomic_DNA"/>
</dbReference>
<feature type="binding site" evidence="8">
    <location>
        <position position="152"/>
    </location>
    <ligand>
        <name>Mg(2+)</name>
        <dbReference type="ChEBI" id="CHEBI:18420"/>
    </ligand>
</feature>
<gene>
    <name evidence="14" type="ORF">HNR44_003133</name>
</gene>
<evidence type="ECO:0000259" key="13">
    <source>
        <dbReference type="PROSITE" id="PS51782"/>
    </source>
</evidence>
<keyword evidence="6 8" id="KW-0460">Magnesium</keyword>
<keyword evidence="11" id="KW-0732">Signal</keyword>
<evidence type="ECO:0000256" key="6">
    <source>
        <dbReference type="ARBA" id="ARBA00022842"/>
    </source>
</evidence>
<feature type="binding site" evidence="8">
    <location>
        <position position="279"/>
    </location>
    <ligand>
        <name>Zn(2+)</name>
        <dbReference type="ChEBI" id="CHEBI:29105"/>
        <label>2</label>
    </ligand>
</feature>
<dbReference type="PROSITE" id="PS51782">
    <property type="entry name" value="LYSM"/>
    <property type="match status" value="1"/>
</dbReference>
<evidence type="ECO:0000256" key="7">
    <source>
        <dbReference type="PIRSR" id="PIRSR601952-1"/>
    </source>
</evidence>
<proteinExistence type="inferred from homology"/>
<comment type="similarity">
    <text evidence="1 9">Belongs to the alkaline phosphatase family.</text>
</comment>
<feature type="binding site" evidence="8">
    <location>
        <position position="274"/>
    </location>
    <ligand>
        <name>Mg(2+)</name>
        <dbReference type="ChEBI" id="CHEBI:18420"/>
    </ligand>
</feature>
<feature type="domain" description="LysM" evidence="13">
    <location>
        <begin position="489"/>
        <end position="533"/>
    </location>
</feature>
<keyword evidence="4" id="KW-0378">Hydrolase</keyword>
<organism evidence="14 15">
    <name type="scientific">Geomicrobium halophilum</name>
    <dbReference type="NCBI Taxonomy" id="549000"/>
    <lineage>
        <taxon>Bacteria</taxon>
        <taxon>Bacillati</taxon>
        <taxon>Bacillota</taxon>
        <taxon>Bacilli</taxon>
        <taxon>Bacillales</taxon>
        <taxon>Geomicrobium</taxon>
    </lineage>
</organism>
<dbReference type="Pfam" id="PF00245">
    <property type="entry name" value="Alk_phosphatase"/>
    <property type="match status" value="1"/>
</dbReference>
<dbReference type="SUPFAM" id="SSF53649">
    <property type="entry name" value="Alkaline phosphatase-like"/>
    <property type="match status" value="1"/>
</dbReference>
<feature type="binding site" evidence="8">
    <location>
        <position position="322"/>
    </location>
    <ligand>
        <name>Zn(2+)</name>
        <dbReference type="ChEBI" id="CHEBI:29105"/>
        <label>2</label>
    </ligand>
</feature>
<dbReference type="RefSeq" id="WP_184405214.1">
    <property type="nucleotide sequence ID" value="NZ_JACHHJ010000005.1"/>
</dbReference>
<feature type="domain" description="GP-PDE" evidence="12">
    <location>
        <begin position="573"/>
        <end position="840"/>
    </location>
</feature>
<feature type="binding site" evidence="8">
    <location>
        <position position="434"/>
    </location>
    <ligand>
        <name>Zn(2+)</name>
        <dbReference type="ChEBI" id="CHEBI:29105"/>
        <label>1</label>
    </ligand>
</feature>
<dbReference type="SMART" id="SM00098">
    <property type="entry name" value="alkPPc"/>
    <property type="match status" value="1"/>
</dbReference>
<dbReference type="Gene3D" id="3.20.20.190">
    <property type="entry name" value="Phosphatidylinositol (PI) phosphodiesterase"/>
    <property type="match status" value="1"/>
</dbReference>
<dbReference type="CDD" id="cd08601">
    <property type="entry name" value="GDPD_SaGlpQ_like"/>
    <property type="match status" value="1"/>
</dbReference>
<feature type="region of interest" description="Disordered" evidence="10">
    <location>
        <begin position="535"/>
        <end position="568"/>
    </location>
</feature>
<evidence type="ECO:0000256" key="4">
    <source>
        <dbReference type="ARBA" id="ARBA00022801"/>
    </source>
</evidence>
<feature type="binding site" evidence="8">
    <location>
        <position position="55"/>
    </location>
    <ligand>
        <name>Zn(2+)</name>
        <dbReference type="ChEBI" id="CHEBI:29105"/>
        <label>2</label>
    </ligand>
</feature>
<dbReference type="InterPro" id="IPR018299">
    <property type="entry name" value="Alkaline_phosphatase_AS"/>
</dbReference>
<dbReference type="PROSITE" id="PS00123">
    <property type="entry name" value="ALKALINE_PHOSPHATASE"/>
    <property type="match status" value="1"/>
</dbReference>
<dbReference type="InterPro" id="IPR017946">
    <property type="entry name" value="PLC-like_Pdiesterase_TIM-brl"/>
</dbReference>
<keyword evidence="2" id="KW-0597">Phosphoprotein</keyword>
<dbReference type="InterPro" id="IPR030395">
    <property type="entry name" value="GP_PDE_dom"/>
</dbReference>
<dbReference type="Gene3D" id="1.10.60.40">
    <property type="match status" value="1"/>
</dbReference>
<dbReference type="PANTHER" id="PTHR11596">
    <property type="entry name" value="ALKALINE PHOSPHATASE"/>
    <property type="match status" value="1"/>
</dbReference>
<evidence type="ECO:0000256" key="1">
    <source>
        <dbReference type="ARBA" id="ARBA00005984"/>
    </source>
</evidence>
<feature type="binding site" evidence="8">
    <location>
        <position position="283"/>
    </location>
    <ligand>
        <name>Zn(2+)</name>
        <dbReference type="ChEBI" id="CHEBI:29105"/>
        <label>2</label>
    </ligand>
</feature>
<feature type="binding site" evidence="8">
    <location>
        <position position="321"/>
    </location>
    <ligand>
        <name>Zn(2+)</name>
        <dbReference type="ChEBI" id="CHEBI:29105"/>
        <label>2</label>
    </ligand>
</feature>
<dbReference type="PRINTS" id="PR00113">
    <property type="entry name" value="ALKPHPHTASE"/>
</dbReference>
<comment type="caution">
    <text evidence="14">The sequence shown here is derived from an EMBL/GenBank/DDBJ whole genome shotgun (WGS) entry which is preliminary data.</text>
</comment>
<keyword evidence="15" id="KW-1185">Reference proteome</keyword>
<evidence type="ECO:0000256" key="3">
    <source>
        <dbReference type="ARBA" id="ARBA00022723"/>
    </source>
</evidence>
<evidence type="ECO:0000256" key="9">
    <source>
        <dbReference type="RuleBase" id="RU003946"/>
    </source>
</evidence>
<dbReference type="Pfam" id="PF03009">
    <property type="entry name" value="GDPD"/>
    <property type="match status" value="1"/>
</dbReference>
<keyword evidence="3 8" id="KW-0479">Metal-binding</keyword>
<evidence type="ECO:0000313" key="15">
    <source>
        <dbReference type="Proteomes" id="UP000568839"/>
    </source>
</evidence>
<dbReference type="GO" id="GO:0004035">
    <property type="term" value="F:alkaline phosphatase activity"/>
    <property type="evidence" value="ECO:0007669"/>
    <property type="project" value="TreeGrafter"/>
</dbReference>
<dbReference type="AlphaFoldDB" id="A0A841PQV8"/>
<dbReference type="Pfam" id="PF01476">
    <property type="entry name" value="LysM"/>
    <property type="match status" value="1"/>
</dbReference>
<evidence type="ECO:0000256" key="5">
    <source>
        <dbReference type="ARBA" id="ARBA00022833"/>
    </source>
</evidence>
<reference evidence="14 15" key="1">
    <citation type="submission" date="2020-08" db="EMBL/GenBank/DDBJ databases">
        <title>Genomic Encyclopedia of Type Strains, Phase IV (KMG-IV): sequencing the most valuable type-strain genomes for metagenomic binning, comparative biology and taxonomic classification.</title>
        <authorList>
            <person name="Goeker M."/>
        </authorList>
    </citation>
    <scope>NUCLEOTIDE SEQUENCE [LARGE SCALE GENOMIC DNA]</scope>
    <source>
        <strain evidence="14 15">DSM 21769</strain>
    </source>
</reference>
<comment type="cofactor">
    <cofactor evidence="8">
        <name>Mg(2+)</name>
        <dbReference type="ChEBI" id="CHEBI:18420"/>
    </cofactor>
    <text evidence="8">Binds 1 Mg(2+) ion.</text>
</comment>
<protein>
    <submittedName>
        <fullName evidence="14">Alkaline phosphatase/glycerophosphoryl diester phosphodiesterase</fullName>
    </submittedName>
</protein>
<dbReference type="SUPFAM" id="SSF51695">
    <property type="entry name" value="PLC-like phosphodiesterases"/>
    <property type="match status" value="1"/>
</dbReference>
<dbReference type="Proteomes" id="UP000568839">
    <property type="component" value="Unassembled WGS sequence"/>
</dbReference>
<accession>A0A841PQV8</accession>
<dbReference type="PANTHER" id="PTHR11596:SF5">
    <property type="entry name" value="ALKALINE PHOSPHATASE"/>
    <property type="match status" value="1"/>
</dbReference>
<evidence type="ECO:0000256" key="11">
    <source>
        <dbReference type="SAM" id="SignalP"/>
    </source>
</evidence>
<feature type="active site" description="Phosphoserine intermediate" evidence="7">
    <location>
        <position position="99"/>
    </location>
</feature>
<evidence type="ECO:0000256" key="2">
    <source>
        <dbReference type="ARBA" id="ARBA00022553"/>
    </source>
</evidence>
<feature type="binding site" evidence="8">
    <location>
        <position position="150"/>
    </location>
    <ligand>
        <name>Mg(2+)</name>
        <dbReference type="ChEBI" id="CHEBI:18420"/>
    </ligand>
</feature>
<feature type="binding site" evidence="8">
    <location>
        <position position="55"/>
    </location>
    <ligand>
        <name>Mg(2+)</name>
        <dbReference type="ChEBI" id="CHEBI:18420"/>
    </ligand>
</feature>
<evidence type="ECO:0000256" key="8">
    <source>
        <dbReference type="PIRSR" id="PIRSR601952-2"/>
    </source>
</evidence>
<dbReference type="InterPro" id="IPR001952">
    <property type="entry name" value="Alkaline_phosphatase"/>
</dbReference>
<dbReference type="Gene3D" id="3.40.720.10">
    <property type="entry name" value="Alkaline Phosphatase, subunit A"/>
    <property type="match status" value="1"/>
</dbReference>
<feature type="compositionally biased region" description="Basic and acidic residues" evidence="10">
    <location>
        <begin position="546"/>
        <end position="556"/>
    </location>
</feature>
<dbReference type="CDD" id="cd16012">
    <property type="entry name" value="ALP"/>
    <property type="match status" value="1"/>
</dbReference>
<evidence type="ECO:0000313" key="14">
    <source>
        <dbReference type="EMBL" id="MBB6451139.1"/>
    </source>
</evidence>
<dbReference type="InterPro" id="IPR018392">
    <property type="entry name" value="LysM"/>
</dbReference>
<sequence>MLKKLLIGGSAVFLFPLLSIQGVTLADSGNDGNQEDYEGGEETENIENVIMMIGDGLGMGQLEIARALEHGKEDQFHMEQLEDIGLMQTYSHDNHVTDSAAAGTAIANSQKTNNGMVGMTPDGEPVQSIMQAFQEDGKKTGAVVNHSITDATPAAFTAHVKDRDQHEDIARQQYENQYDVLLGGGLEYFLPEAQDGVDLTEAFEDDGYQFVETREELMNIDHTDQLLGLFADEHMALETDIDLIEEDQPSLSEMSEVALDTLEHDEDGFFLMIEGARIDHAAHYADATSVWKEMVEFDDTVEYVKEWAEERDDTLLVVTSDHETMGMSMTEVMDVEALREVSASPEYMIEEFNYDEENERFTEESIQSIVSEHAGFELSNEDMERLNNHLYEDDGTPKDEWDQAVELGLVIAEHYNVDVFNREITEKSTSTSGHSGNMVPIFASGTGSDQFNGVIDNTDLSKIIADQAGIEFESTSSEGQKDTTSGYPILHDIVWGDTLSELAQNHQTTVETLTSDNDINNPDKIYAGDELKITPPAHEANAGSDKGAKSTLKEDVTNGENNDGTKTGTHEEFLNIAHRGASGHAPEHTIASYDKAVEMDSDYLELDVQITADNELVVFHDDEIDRTTNGEGEIGDHTLEELKELDAGSWFNQKYPQQSEDSHEYLEVLTLEEVFDEYGQDENYYIETKSPTINEGMEKPLVNTVEEYDLNDNVIIQSFSPESLKEIHNLNDDIPLVQLLSYEVNKETGKTKESNDITPNPENMTTEDFENIREYAIGIGPNFIDDETEVFNKDFVQKTLNHNLLIHPYTINEKEDMERLIDWGVTGIFTDYPNRLNTALENDN</sequence>
<comment type="cofactor">
    <cofactor evidence="8">
        <name>Zn(2+)</name>
        <dbReference type="ChEBI" id="CHEBI:29105"/>
    </cofactor>
    <text evidence="8">Binds 2 Zn(2+) ions.</text>
</comment>
<dbReference type="GO" id="GO:0008081">
    <property type="term" value="F:phosphoric diester hydrolase activity"/>
    <property type="evidence" value="ECO:0007669"/>
    <property type="project" value="InterPro"/>
</dbReference>
<feature type="compositionally biased region" description="Polar residues" evidence="10">
    <location>
        <begin position="558"/>
        <end position="567"/>
    </location>
</feature>
<dbReference type="GO" id="GO:0046872">
    <property type="term" value="F:metal ion binding"/>
    <property type="evidence" value="ECO:0007669"/>
    <property type="project" value="UniProtKB-KW"/>
</dbReference>
<feature type="signal peptide" evidence="11">
    <location>
        <begin position="1"/>
        <end position="26"/>
    </location>
</feature>
<dbReference type="InterPro" id="IPR036779">
    <property type="entry name" value="LysM_dom_sf"/>
</dbReference>
<evidence type="ECO:0000259" key="12">
    <source>
        <dbReference type="PROSITE" id="PS51704"/>
    </source>
</evidence>
<evidence type="ECO:0000256" key="10">
    <source>
        <dbReference type="SAM" id="MobiDB-lite"/>
    </source>
</evidence>
<dbReference type="GO" id="GO:0006629">
    <property type="term" value="P:lipid metabolic process"/>
    <property type="evidence" value="ECO:0007669"/>
    <property type="project" value="InterPro"/>
</dbReference>
<name>A0A841PQV8_9BACL</name>
<dbReference type="PROSITE" id="PS51704">
    <property type="entry name" value="GP_PDE"/>
    <property type="match status" value="1"/>
</dbReference>
<dbReference type="Gene3D" id="3.10.350.10">
    <property type="entry name" value="LysM domain"/>
    <property type="match status" value="1"/>
</dbReference>
<dbReference type="SMART" id="SM00257">
    <property type="entry name" value="LysM"/>
    <property type="match status" value="1"/>
</dbReference>
<dbReference type="SUPFAM" id="SSF54106">
    <property type="entry name" value="LysM domain"/>
    <property type="match status" value="1"/>
</dbReference>